<evidence type="ECO:0000313" key="1">
    <source>
        <dbReference type="EMBL" id="KAL3769749.1"/>
    </source>
</evidence>
<organism evidence="1 2">
    <name type="scientific">Discostella pseudostelligera</name>
    <dbReference type="NCBI Taxonomy" id="259834"/>
    <lineage>
        <taxon>Eukaryota</taxon>
        <taxon>Sar</taxon>
        <taxon>Stramenopiles</taxon>
        <taxon>Ochrophyta</taxon>
        <taxon>Bacillariophyta</taxon>
        <taxon>Coscinodiscophyceae</taxon>
        <taxon>Thalassiosirophycidae</taxon>
        <taxon>Stephanodiscales</taxon>
        <taxon>Stephanodiscaceae</taxon>
        <taxon>Discostella</taxon>
    </lineage>
</organism>
<sequence>MKAKMEPDPIRAEQILAETHYRKNLGSDLSRSPTAGVIWELKEKPCWATRTNQYKSSKSNYRDFREVL</sequence>
<dbReference type="AlphaFoldDB" id="A0ABD3N0V6"/>
<name>A0ABD3N0V6_9STRA</name>
<reference evidence="1 2" key="1">
    <citation type="submission" date="2024-10" db="EMBL/GenBank/DDBJ databases">
        <title>Updated reference genomes for cyclostephanoid diatoms.</title>
        <authorList>
            <person name="Roberts W.R."/>
            <person name="Alverson A.J."/>
        </authorList>
    </citation>
    <scope>NUCLEOTIDE SEQUENCE [LARGE SCALE GENOMIC DNA]</scope>
    <source>
        <strain evidence="1 2">AJA232-27</strain>
    </source>
</reference>
<dbReference type="EMBL" id="JALLBG020000051">
    <property type="protein sequence ID" value="KAL3769749.1"/>
    <property type="molecule type" value="Genomic_DNA"/>
</dbReference>
<comment type="caution">
    <text evidence="1">The sequence shown here is derived from an EMBL/GenBank/DDBJ whole genome shotgun (WGS) entry which is preliminary data.</text>
</comment>
<dbReference type="Proteomes" id="UP001530293">
    <property type="component" value="Unassembled WGS sequence"/>
</dbReference>
<evidence type="ECO:0000313" key="2">
    <source>
        <dbReference type="Proteomes" id="UP001530293"/>
    </source>
</evidence>
<gene>
    <name evidence="1" type="ORF">ACHAWU_009475</name>
</gene>
<accession>A0ABD3N0V6</accession>
<protein>
    <submittedName>
        <fullName evidence="1">Uncharacterized protein</fullName>
    </submittedName>
</protein>
<proteinExistence type="predicted"/>
<keyword evidence="2" id="KW-1185">Reference proteome</keyword>